<reference evidence="3 4" key="1">
    <citation type="submission" date="2022-07" db="EMBL/GenBank/DDBJ databases">
        <authorList>
            <person name="Xamxidin M."/>
            <person name="Wu M."/>
        </authorList>
    </citation>
    <scope>NUCLEOTIDE SEQUENCE [LARGE SCALE GENOMIC DNA]</scope>
    <source>
        <strain evidence="3 4">NBRC 111650</strain>
    </source>
</reference>
<organism evidence="3 4">
    <name type="scientific">Limnobacter humi</name>
    <dbReference type="NCBI Taxonomy" id="1778671"/>
    <lineage>
        <taxon>Bacteria</taxon>
        <taxon>Pseudomonadati</taxon>
        <taxon>Pseudomonadota</taxon>
        <taxon>Betaproteobacteria</taxon>
        <taxon>Burkholderiales</taxon>
        <taxon>Burkholderiaceae</taxon>
        <taxon>Limnobacter</taxon>
    </lineage>
</organism>
<evidence type="ECO:0000256" key="2">
    <source>
        <dbReference type="HAMAP-Rule" id="MF_00489"/>
    </source>
</evidence>
<protein>
    <recommendedName>
        <fullName evidence="2">UPF0178 protein NQT62_08550</fullName>
    </recommendedName>
</protein>
<dbReference type="NCBIfam" id="NF001095">
    <property type="entry name" value="PRK00124.1"/>
    <property type="match status" value="1"/>
</dbReference>
<evidence type="ECO:0000313" key="4">
    <source>
        <dbReference type="Proteomes" id="UP001204142"/>
    </source>
</evidence>
<evidence type="ECO:0000256" key="1">
    <source>
        <dbReference type="ARBA" id="ARBA00008522"/>
    </source>
</evidence>
<comment type="similarity">
    <text evidence="1 2">Belongs to the UPF0178 family.</text>
</comment>
<dbReference type="Pfam" id="PF02639">
    <property type="entry name" value="DUF188"/>
    <property type="match status" value="1"/>
</dbReference>
<evidence type="ECO:0000313" key="3">
    <source>
        <dbReference type="EMBL" id="MCQ8896479.1"/>
    </source>
</evidence>
<dbReference type="Proteomes" id="UP001204142">
    <property type="component" value="Unassembled WGS sequence"/>
</dbReference>
<proteinExistence type="inferred from homology"/>
<dbReference type="HAMAP" id="MF_00489">
    <property type="entry name" value="UPF0178"/>
    <property type="match status" value="1"/>
</dbReference>
<gene>
    <name evidence="3" type="ORF">NQT62_08550</name>
</gene>
<dbReference type="CDD" id="cd18720">
    <property type="entry name" value="PIN_YqxD-like"/>
    <property type="match status" value="1"/>
</dbReference>
<dbReference type="PANTHER" id="PTHR35146:SF1">
    <property type="entry name" value="UPF0178 PROTEIN YAII"/>
    <property type="match status" value="1"/>
</dbReference>
<dbReference type="InterPro" id="IPR003791">
    <property type="entry name" value="UPF0178"/>
</dbReference>
<dbReference type="PANTHER" id="PTHR35146">
    <property type="entry name" value="UPF0178 PROTEIN YAII"/>
    <property type="match status" value="1"/>
</dbReference>
<keyword evidence="4" id="KW-1185">Reference proteome</keyword>
<accession>A0ABT1WG37</accession>
<dbReference type="RefSeq" id="WP_256764257.1">
    <property type="nucleotide sequence ID" value="NZ_JANIGO010000002.1"/>
</dbReference>
<comment type="caution">
    <text evidence="3">The sequence shown here is derived from an EMBL/GenBank/DDBJ whole genome shotgun (WGS) entry which is preliminary data.</text>
</comment>
<sequence>MSSFQIWVDADACPVAIKEILFRVADRTETPVTLIANQMLRTPPSRWIKAIQVPRGFDVADKRIAQEAQAGDLVITADIPLAAEVIANGATVIDPRGELLSKANIEERLTMRNFMDGLRSSGVDTGGPPALSNSDRQAFANQLDRLLAKLKR</sequence>
<dbReference type="EMBL" id="JANIGO010000002">
    <property type="protein sequence ID" value="MCQ8896479.1"/>
    <property type="molecule type" value="Genomic_DNA"/>
</dbReference>
<name>A0ABT1WG37_9BURK</name>